<evidence type="ECO:0000256" key="2">
    <source>
        <dbReference type="ARBA" id="ARBA00022989"/>
    </source>
</evidence>
<dbReference type="SUPFAM" id="SSF103473">
    <property type="entry name" value="MFS general substrate transporter"/>
    <property type="match status" value="1"/>
</dbReference>
<accession>A0AAJ6VZD1</accession>
<dbReference type="PANTHER" id="PTHR23121">
    <property type="entry name" value="SODIUM-DEPENDENT GLUCOSE TRANSPORTER 1"/>
    <property type="match status" value="1"/>
</dbReference>
<dbReference type="Gene3D" id="1.20.1250.20">
    <property type="entry name" value="MFS general substrate transporter like domains"/>
    <property type="match status" value="2"/>
</dbReference>
<name>A0AAJ6VZD1_9ACAR</name>
<gene>
    <name evidence="6" type="primary">LOC100903087</name>
</gene>
<dbReference type="KEGG" id="goe:100903087"/>
<evidence type="ECO:0000313" key="6">
    <source>
        <dbReference type="RefSeq" id="XP_003746211.1"/>
    </source>
</evidence>
<feature type="transmembrane region" description="Helical" evidence="4">
    <location>
        <begin position="173"/>
        <end position="197"/>
    </location>
</feature>
<dbReference type="GO" id="GO:0022857">
    <property type="term" value="F:transmembrane transporter activity"/>
    <property type="evidence" value="ECO:0007669"/>
    <property type="project" value="InterPro"/>
</dbReference>
<reference evidence="6" key="1">
    <citation type="submission" date="2025-08" db="UniProtKB">
        <authorList>
            <consortium name="RefSeq"/>
        </authorList>
    </citation>
    <scope>IDENTIFICATION</scope>
</reference>
<dbReference type="PANTHER" id="PTHR23121:SF9">
    <property type="entry name" value="SODIUM-DEPENDENT GLUCOSE TRANSPORTER 1"/>
    <property type="match status" value="1"/>
</dbReference>
<keyword evidence="2 4" id="KW-1133">Transmembrane helix</keyword>
<sequence length="425" mass="46357">MAGKSKSKLDWWHSINQVMVMFGVGLGFGIYGPSLMDLAEIYSSPPRDIALMNSARAIGMFLGSCTGGFFYNFMNDQILTLIFLIIYGAGTVVTPLLPSIWYLHVCGFVAGTSFGIAHIGAQVRLVKVWSDKSASAIQAFHSAYGVGSMIGPFFVAPFLSLKDDEDIMRETQLHIPYAAFGLLYAMVAGSMIAAYLYDPATIKKTKVEDEHKDDPAGKRSETFLMVLLFIYLCMCVNSEHTFGTFISVYAINSPDLEFSRSEAAYIAGIYWSTFTCGRLISIFLAALFDLQQLLVLSHSLVIGGSAMLIVWRSSEVCAWIGSGIMGLGLSSMYGAASGLVFEYVRIRHSYVGAILAAACLGLAISAHAVPPFIGTWPMFLQYYMGVGNVLNTLVLVVMFLALRGRSKLTAKKEEAQEMSRESVVA</sequence>
<dbReference type="GeneID" id="100903087"/>
<feature type="transmembrane region" description="Helical" evidence="4">
    <location>
        <begin position="12"/>
        <end position="31"/>
    </location>
</feature>
<feature type="transmembrane region" description="Helical" evidence="4">
    <location>
        <begin position="293"/>
        <end position="312"/>
    </location>
</feature>
<protein>
    <submittedName>
        <fullName evidence="6">Sodium-dependent glucose transporter 1</fullName>
    </submittedName>
</protein>
<dbReference type="RefSeq" id="XP_003746211.1">
    <property type="nucleotide sequence ID" value="XM_003746163.1"/>
</dbReference>
<keyword evidence="6" id="KW-0762">Sugar transport</keyword>
<keyword evidence="6" id="KW-0813">Transport</keyword>
<evidence type="ECO:0000256" key="4">
    <source>
        <dbReference type="SAM" id="Phobius"/>
    </source>
</evidence>
<feature type="transmembrane region" description="Helical" evidence="4">
    <location>
        <begin position="51"/>
        <end position="71"/>
    </location>
</feature>
<feature type="transmembrane region" description="Helical" evidence="4">
    <location>
        <begin position="78"/>
        <end position="96"/>
    </location>
</feature>
<keyword evidence="1 4" id="KW-0812">Transmembrane</keyword>
<dbReference type="Proteomes" id="UP000694867">
    <property type="component" value="Unplaced"/>
</dbReference>
<feature type="transmembrane region" description="Helical" evidence="4">
    <location>
        <begin position="102"/>
        <end position="121"/>
    </location>
</feature>
<feature type="transmembrane region" description="Helical" evidence="4">
    <location>
        <begin position="318"/>
        <end position="341"/>
    </location>
</feature>
<feature type="transmembrane region" description="Helical" evidence="4">
    <location>
        <begin position="263"/>
        <end position="286"/>
    </location>
</feature>
<evidence type="ECO:0000313" key="5">
    <source>
        <dbReference type="Proteomes" id="UP000694867"/>
    </source>
</evidence>
<proteinExistence type="predicted"/>
<evidence type="ECO:0000256" key="3">
    <source>
        <dbReference type="ARBA" id="ARBA00023136"/>
    </source>
</evidence>
<dbReference type="Pfam" id="PF07690">
    <property type="entry name" value="MFS_1"/>
    <property type="match status" value="1"/>
</dbReference>
<dbReference type="InterPro" id="IPR036259">
    <property type="entry name" value="MFS_trans_sf"/>
</dbReference>
<feature type="transmembrane region" description="Helical" evidence="4">
    <location>
        <begin position="222"/>
        <end position="251"/>
    </location>
</feature>
<dbReference type="AlphaFoldDB" id="A0AAJ6VZD1"/>
<evidence type="ECO:0000256" key="1">
    <source>
        <dbReference type="ARBA" id="ARBA00022692"/>
    </source>
</evidence>
<keyword evidence="3 4" id="KW-0472">Membrane</keyword>
<feature type="transmembrane region" description="Helical" evidence="4">
    <location>
        <begin position="353"/>
        <end position="373"/>
    </location>
</feature>
<keyword evidence="5" id="KW-1185">Reference proteome</keyword>
<dbReference type="InterPro" id="IPR011701">
    <property type="entry name" value="MFS"/>
</dbReference>
<organism evidence="5 6">
    <name type="scientific">Galendromus occidentalis</name>
    <name type="common">western predatory mite</name>
    <dbReference type="NCBI Taxonomy" id="34638"/>
    <lineage>
        <taxon>Eukaryota</taxon>
        <taxon>Metazoa</taxon>
        <taxon>Ecdysozoa</taxon>
        <taxon>Arthropoda</taxon>
        <taxon>Chelicerata</taxon>
        <taxon>Arachnida</taxon>
        <taxon>Acari</taxon>
        <taxon>Parasitiformes</taxon>
        <taxon>Mesostigmata</taxon>
        <taxon>Gamasina</taxon>
        <taxon>Phytoseioidea</taxon>
        <taxon>Phytoseiidae</taxon>
        <taxon>Typhlodrominae</taxon>
        <taxon>Galendromus</taxon>
    </lineage>
</organism>
<feature type="transmembrane region" description="Helical" evidence="4">
    <location>
        <begin position="142"/>
        <end position="161"/>
    </location>
</feature>
<feature type="transmembrane region" description="Helical" evidence="4">
    <location>
        <begin position="379"/>
        <end position="402"/>
    </location>
</feature>